<proteinExistence type="predicted"/>
<reference evidence="2 3" key="1">
    <citation type="submission" date="2018-06" db="EMBL/GenBank/DDBJ databases">
        <title>Genomic Encyclopedia of Type Strains, Phase III (KMG-III): the genomes of soil and plant-associated and newly described type strains.</title>
        <authorList>
            <person name="Whitman W."/>
        </authorList>
    </citation>
    <scope>NUCLEOTIDE SEQUENCE [LARGE SCALE GENOMIC DNA]</scope>
    <source>
        <strain evidence="2 3">CECT 7646</strain>
    </source>
</reference>
<dbReference type="Proteomes" id="UP000247540">
    <property type="component" value="Unassembled WGS sequence"/>
</dbReference>
<evidence type="ECO:0000313" key="2">
    <source>
        <dbReference type="EMBL" id="PYE72998.1"/>
    </source>
</evidence>
<name>A0A318SP60_9BURK</name>
<keyword evidence="1" id="KW-0732">Signal</keyword>
<protein>
    <submittedName>
        <fullName evidence="2">Hemagglutinin-like protein</fullName>
    </submittedName>
</protein>
<feature type="chain" id="PRO_5016405249" evidence="1">
    <location>
        <begin position="31"/>
        <end position="173"/>
    </location>
</feature>
<organism evidence="2 3">
    <name type="scientific">Xylophilus ampelinus</name>
    <dbReference type="NCBI Taxonomy" id="54067"/>
    <lineage>
        <taxon>Bacteria</taxon>
        <taxon>Pseudomonadati</taxon>
        <taxon>Pseudomonadota</taxon>
        <taxon>Betaproteobacteria</taxon>
        <taxon>Burkholderiales</taxon>
        <taxon>Xylophilus</taxon>
    </lineage>
</organism>
<evidence type="ECO:0000313" key="3">
    <source>
        <dbReference type="Proteomes" id="UP000247540"/>
    </source>
</evidence>
<comment type="caution">
    <text evidence="2">The sequence shown here is derived from an EMBL/GenBank/DDBJ whole genome shotgun (WGS) entry which is preliminary data.</text>
</comment>
<keyword evidence="3" id="KW-1185">Reference proteome</keyword>
<evidence type="ECO:0000256" key="1">
    <source>
        <dbReference type="SAM" id="SignalP"/>
    </source>
</evidence>
<dbReference type="InterPro" id="IPR025157">
    <property type="entry name" value="Hemagglutinin_rpt"/>
</dbReference>
<feature type="non-terminal residue" evidence="2">
    <location>
        <position position="173"/>
    </location>
</feature>
<gene>
    <name evidence="2" type="ORF">DFQ15_1463</name>
</gene>
<dbReference type="Pfam" id="PF13332">
    <property type="entry name" value="Fil_haemagg_2"/>
    <property type="match status" value="1"/>
</dbReference>
<dbReference type="EMBL" id="QJTC01000046">
    <property type="protein sequence ID" value="PYE72998.1"/>
    <property type="molecule type" value="Genomic_DNA"/>
</dbReference>
<sequence>MLSLPQNKPLGAHLSRFLRALLGLMFPALCACLTSTAGVPDRYFLSESASSRHSSTIHSYQFDSYGLQGHSTSVANVYGCITDCDIANSGTTASSNSGLMSSDMGVTLDSQSQTSSQQGTATTAVASTIGSIDSGGNTTLRGATVAANTVTADIGGDLTVESLQDTARYDSKQ</sequence>
<dbReference type="AlphaFoldDB" id="A0A318SP60"/>
<feature type="signal peptide" evidence="1">
    <location>
        <begin position="1"/>
        <end position="30"/>
    </location>
</feature>
<accession>A0A318SP60</accession>
<dbReference type="GO" id="GO:0003824">
    <property type="term" value="F:catalytic activity"/>
    <property type="evidence" value="ECO:0007669"/>
    <property type="project" value="UniProtKB-ARBA"/>
</dbReference>